<sequence length="102" mass="11325">MSTKDDGVDRQYKCTIHLALPSAQCAQHLRDVISVDKEISDKVVKTISVVKSDEVVEGEEPSEARVLRIQFEATDAKMLRVSVSTTYDMMNVALKCFAEFGA</sequence>
<dbReference type="PANTHER" id="PTHR31283:SF5">
    <property type="entry name" value="EKC_KEOPS COMPLEX SUBUNIT LAGE3"/>
    <property type="match status" value="1"/>
</dbReference>
<evidence type="ECO:0008006" key="4">
    <source>
        <dbReference type="Google" id="ProtNLM"/>
    </source>
</evidence>
<gene>
    <name evidence="2" type="ORF">THAOC_25073</name>
</gene>
<dbReference type="InterPro" id="IPR015419">
    <property type="entry name" value="CTAG/Pcc1"/>
</dbReference>
<dbReference type="GO" id="GO:0070525">
    <property type="term" value="P:tRNA threonylcarbamoyladenosine metabolic process"/>
    <property type="evidence" value="ECO:0007669"/>
    <property type="project" value="TreeGrafter"/>
</dbReference>
<organism evidence="2 3">
    <name type="scientific">Thalassiosira oceanica</name>
    <name type="common">Marine diatom</name>
    <dbReference type="NCBI Taxonomy" id="159749"/>
    <lineage>
        <taxon>Eukaryota</taxon>
        <taxon>Sar</taxon>
        <taxon>Stramenopiles</taxon>
        <taxon>Ochrophyta</taxon>
        <taxon>Bacillariophyta</taxon>
        <taxon>Coscinodiscophyceae</taxon>
        <taxon>Thalassiosirophycidae</taxon>
        <taxon>Thalassiosirales</taxon>
        <taxon>Thalassiosiraceae</taxon>
        <taxon>Thalassiosira</taxon>
    </lineage>
</organism>
<dbReference type="Proteomes" id="UP000266841">
    <property type="component" value="Unassembled WGS sequence"/>
</dbReference>
<evidence type="ECO:0000313" key="3">
    <source>
        <dbReference type="Proteomes" id="UP000266841"/>
    </source>
</evidence>
<comment type="similarity">
    <text evidence="1">Belongs to the CTAG/PCC1 family.</text>
</comment>
<reference evidence="2 3" key="1">
    <citation type="journal article" date="2012" name="Genome Biol.">
        <title>Genome and low-iron response of an oceanic diatom adapted to chronic iron limitation.</title>
        <authorList>
            <person name="Lommer M."/>
            <person name="Specht M."/>
            <person name="Roy A.S."/>
            <person name="Kraemer L."/>
            <person name="Andreson R."/>
            <person name="Gutowska M.A."/>
            <person name="Wolf J."/>
            <person name="Bergner S.V."/>
            <person name="Schilhabel M.B."/>
            <person name="Klostermeier U.C."/>
            <person name="Beiko R.G."/>
            <person name="Rosenstiel P."/>
            <person name="Hippler M."/>
            <person name="Laroche J."/>
        </authorList>
    </citation>
    <scope>NUCLEOTIDE SEQUENCE [LARGE SCALE GENOMIC DNA]</scope>
    <source>
        <strain evidence="2 3">CCMP1005</strain>
    </source>
</reference>
<evidence type="ECO:0000256" key="1">
    <source>
        <dbReference type="ARBA" id="ARBA00007073"/>
    </source>
</evidence>
<name>K0S2M5_THAOC</name>
<proteinExistence type="inferred from homology"/>
<dbReference type="AlphaFoldDB" id="K0S2M5"/>
<dbReference type="OrthoDB" id="10025739at2759"/>
<comment type="caution">
    <text evidence="2">The sequence shown here is derived from an EMBL/GenBank/DDBJ whole genome shotgun (WGS) entry which is preliminary data.</text>
</comment>
<dbReference type="PANTHER" id="PTHR31283">
    <property type="entry name" value="EKC/KEOPS COMPLEX SUBUNIT PCC1 FAMILY MEMBER"/>
    <property type="match status" value="1"/>
</dbReference>
<dbReference type="Gene3D" id="3.30.310.50">
    <property type="entry name" value="Alpha-D-phosphohexomutase, C-terminal domain"/>
    <property type="match status" value="1"/>
</dbReference>
<accession>K0S2M5</accession>
<keyword evidence="3" id="KW-1185">Reference proteome</keyword>
<evidence type="ECO:0000313" key="2">
    <source>
        <dbReference type="EMBL" id="EJK55216.1"/>
    </source>
</evidence>
<dbReference type="Pfam" id="PF09341">
    <property type="entry name" value="Pcc1"/>
    <property type="match status" value="1"/>
</dbReference>
<dbReference type="EMBL" id="AGNL01034535">
    <property type="protein sequence ID" value="EJK55216.1"/>
    <property type="molecule type" value="Genomic_DNA"/>
</dbReference>
<protein>
    <recommendedName>
        <fullName evidence="4">Transcription factor Pcc1</fullName>
    </recommendedName>
</protein>
<dbReference type="GO" id="GO:0000408">
    <property type="term" value="C:EKC/KEOPS complex"/>
    <property type="evidence" value="ECO:0007669"/>
    <property type="project" value="TreeGrafter"/>
</dbReference>